<feature type="compositionally biased region" description="Low complexity" evidence="1">
    <location>
        <begin position="475"/>
        <end position="491"/>
    </location>
</feature>
<feature type="compositionally biased region" description="Basic and acidic residues" evidence="1">
    <location>
        <begin position="374"/>
        <end position="383"/>
    </location>
</feature>
<feature type="compositionally biased region" description="Basic and acidic residues" evidence="1">
    <location>
        <begin position="1091"/>
        <end position="1103"/>
    </location>
</feature>
<feature type="region of interest" description="Disordered" evidence="1">
    <location>
        <begin position="789"/>
        <end position="1112"/>
    </location>
</feature>
<feature type="compositionally biased region" description="Polar residues" evidence="1">
    <location>
        <begin position="789"/>
        <end position="814"/>
    </location>
</feature>
<proteinExistence type="predicted"/>
<gene>
    <name evidence="2" type="ORF">CspeluHIS016_0306020</name>
</gene>
<feature type="compositionally biased region" description="Basic and acidic residues" evidence="1">
    <location>
        <begin position="921"/>
        <end position="945"/>
    </location>
</feature>
<organism evidence="2 3">
    <name type="scientific">Cutaneotrichosporon spelunceum</name>
    <dbReference type="NCBI Taxonomy" id="1672016"/>
    <lineage>
        <taxon>Eukaryota</taxon>
        <taxon>Fungi</taxon>
        <taxon>Dikarya</taxon>
        <taxon>Basidiomycota</taxon>
        <taxon>Agaricomycotina</taxon>
        <taxon>Tremellomycetes</taxon>
        <taxon>Trichosporonales</taxon>
        <taxon>Trichosporonaceae</taxon>
        <taxon>Cutaneotrichosporon</taxon>
    </lineage>
</organism>
<feature type="region of interest" description="Disordered" evidence="1">
    <location>
        <begin position="193"/>
        <end position="265"/>
    </location>
</feature>
<name>A0AAD3TTT4_9TREE</name>
<feature type="compositionally biased region" description="Polar residues" evidence="1">
    <location>
        <begin position="717"/>
        <end position="732"/>
    </location>
</feature>
<feature type="compositionally biased region" description="Polar residues" evidence="1">
    <location>
        <begin position="639"/>
        <end position="667"/>
    </location>
</feature>
<feature type="compositionally biased region" description="Polar residues" evidence="1">
    <location>
        <begin position="492"/>
        <end position="506"/>
    </location>
</feature>
<feature type="compositionally biased region" description="Polar residues" evidence="1">
    <location>
        <begin position="1039"/>
        <end position="1069"/>
    </location>
</feature>
<dbReference type="Proteomes" id="UP001222932">
    <property type="component" value="Unassembled WGS sequence"/>
</dbReference>
<feature type="region of interest" description="Disordered" evidence="1">
    <location>
        <begin position="1165"/>
        <end position="1241"/>
    </location>
</feature>
<reference evidence="2" key="1">
    <citation type="journal article" date="2023" name="BMC Genomics">
        <title>Chromosome-level genome assemblies of Cutaneotrichosporon spp. (Trichosporonales, Basidiomycota) reveal imbalanced evolution between nucleotide sequences and chromosome synteny.</title>
        <authorList>
            <person name="Kobayashi Y."/>
            <person name="Kayamori A."/>
            <person name="Aoki K."/>
            <person name="Shiwa Y."/>
            <person name="Matsutani M."/>
            <person name="Fujita N."/>
            <person name="Sugita T."/>
            <person name="Iwasaki W."/>
            <person name="Tanaka N."/>
            <person name="Takashima M."/>
        </authorList>
    </citation>
    <scope>NUCLEOTIDE SEQUENCE</scope>
    <source>
        <strain evidence="2">HIS016</strain>
    </source>
</reference>
<feature type="compositionally biased region" description="Basic residues" evidence="1">
    <location>
        <begin position="1"/>
        <end position="17"/>
    </location>
</feature>
<feature type="compositionally biased region" description="Low complexity" evidence="1">
    <location>
        <begin position="130"/>
        <end position="143"/>
    </location>
</feature>
<feature type="compositionally biased region" description="Basic and acidic residues" evidence="1">
    <location>
        <begin position="113"/>
        <end position="124"/>
    </location>
</feature>
<feature type="compositionally biased region" description="Polar residues" evidence="1">
    <location>
        <begin position="597"/>
        <end position="623"/>
    </location>
</feature>
<feature type="compositionally biased region" description="Low complexity" evidence="1">
    <location>
        <begin position="246"/>
        <end position="262"/>
    </location>
</feature>
<keyword evidence="3" id="KW-1185">Reference proteome</keyword>
<feature type="compositionally biased region" description="Polar residues" evidence="1">
    <location>
        <begin position="1165"/>
        <end position="1189"/>
    </location>
</feature>
<evidence type="ECO:0000313" key="3">
    <source>
        <dbReference type="Proteomes" id="UP001222932"/>
    </source>
</evidence>
<feature type="compositionally biased region" description="Polar residues" evidence="1">
    <location>
        <begin position="971"/>
        <end position="1004"/>
    </location>
</feature>
<feature type="region of interest" description="Disordered" evidence="1">
    <location>
        <begin position="1"/>
        <end position="29"/>
    </location>
</feature>
<feature type="compositionally biased region" description="Polar residues" evidence="1">
    <location>
        <begin position="418"/>
        <end position="429"/>
    </location>
</feature>
<feature type="compositionally biased region" description="Pro residues" evidence="1">
    <location>
        <begin position="465"/>
        <end position="474"/>
    </location>
</feature>
<feature type="compositionally biased region" description="Low complexity" evidence="1">
    <location>
        <begin position="696"/>
        <end position="712"/>
    </location>
</feature>
<evidence type="ECO:0000313" key="2">
    <source>
        <dbReference type="EMBL" id="GMK56762.1"/>
    </source>
</evidence>
<protein>
    <submittedName>
        <fullName evidence="2">Uncharacterized protein</fullName>
    </submittedName>
</protein>
<feature type="region of interest" description="Disordered" evidence="1">
    <location>
        <begin position="1630"/>
        <end position="1653"/>
    </location>
</feature>
<feature type="region of interest" description="Disordered" evidence="1">
    <location>
        <begin position="374"/>
        <end position="756"/>
    </location>
</feature>
<accession>A0AAD3TTT4</accession>
<feature type="compositionally biased region" description="Low complexity" evidence="1">
    <location>
        <begin position="1303"/>
        <end position="1364"/>
    </location>
</feature>
<evidence type="ECO:0000256" key="1">
    <source>
        <dbReference type="SAM" id="MobiDB-lite"/>
    </source>
</evidence>
<feature type="compositionally biased region" description="Polar residues" evidence="1">
    <location>
        <begin position="386"/>
        <end position="410"/>
    </location>
</feature>
<feature type="compositionally biased region" description="Polar residues" evidence="1">
    <location>
        <begin position="1267"/>
        <end position="1285"/>
    </location>
</feature>
<feature type="region of interest" description="Disordered" evidence="1">
    <location>
        <begin position="93"/>
        <end position="162"/>
    </location>
</feature>
<feature type="region of interest" description="Disordered" evidence="1">
    <location>
        <begin position="288"/>
        <end position="321"/>
    </location>
</feature>
<dbReference type="EMBL" id="BTCM01000003">
    <property type="protein sequence ID" value="GMK56762.1"/>
    <property type="molecule type" value="Genomic_DNA"/>
</dbReference>
<feature type="compositionally biased region" description="Polar residues" evidence="1">
    <location>
        <begin position="880"/>
        <end position="896"/>
    </location>
</feature>
<comment type="caution">
    <text evidence="2">The sequence shown here is derived from an EMBL/GenBank/DDBJ whole genome shotgun (WGS) entry which is preliminary data.</text>
</comment>
<feature type="compositionally biased region" description="Basic residues" evidence="1">
    <location>
        <begin position="1008"/>
        <end position="1021"/>
    </location>
</feature>
<reference evidence="2" key="2">
    <citation type="submission" date="2023-06" db="EMBL/GenBank/DDBJ databases">
        <authorList>
            <person name="Kobayashi Y."/>
            <person name="Kayamori A."/>
            <person name="Aoki K."/>
            <person name="Shiwa Y."/>
            <person name="Fujita N."/>
            <person name="Sugita T."/>
            <person name="Iwasaki W."/>
            <person name="Tanaka N."/>
            <person name="Takashima M."/>
        </authorList>
    </citation>
    <scope>NUCLEOTIDE SEQUENCE</scope>
    <source>
        <strain evidence="2">HIS016</strain>
    </source>
</reference>
<sequence>MDKLFRKRTGAKKAKAKAKPEPLPPMPPSLNIDIRNSLIMPSMTERFSVLLPGMTAANENSLRSLLEQQRARGQGPSLTREEEDMLLAEIQAQTRPRAASNVSSEWDGNPPHFDAEWMHGDRSHSVLTRSSSNPSLFSSSDSTSPRKGMSPSSSGAYGPPMGSGSIMDRTFARSYGFTGAQSFRDNNYLRSVEKDKEKQRSNSGDDHPAWVDPNKSPSYRGKALPTVPRQDTPKGAATLHPDAALTTSPPSSVRTVTPTPSVQSAPAMQSATMAHAAWKVRHPSEDKELPTVNVDEAPSPVGTTSTLRQRPVDPRRGQRQSLLMNMSPQQAKRISVALLEIETHLRQSTVMDDVAWEDYHKGPDDDKQEEMLDAEHDEHEPEQRPSALSSGFPSATSPDSTVRTSSSPTGVSFRGQEGPTSPQRTTPSPHSDIMSHVVPPPSTSPDSHVVPSHFPSPQHAARYTSPPPQPPPQFASPTSPATPPRASTSNTNYGHTHSSSVGSTVYSEDDHVKPALIPTRPQPARYTPSPAFGVPSTYVPGQPRPVGGMRQASVSSNSSTPTPPPNSQSPGAVDSLTKRFNYPAVPGARPEMRNLARSVSEQHPNGSQNTSRSQTPTPASTLSGHVRPVDALASRHQPSRSLSETGGASWRTGSPSAALHSSPSESTINEEEQATVVISADAQTPPPRSREHSPALSKKSSPKTESPSLSSLHRTESMASVSSTWTGPNGTDKSAWDRVLNGSHTPQAEPQSYAEEDTAELELLKSMSGIGKEELSLIQERLVEKAKSEGNQLCAQGETTPVSSPVTKHSNHFPSTPPSYLTYLPSPNSGFDEPQSPLEAIAMLPGHVPGMPPQPVDPSELPQGPPPPRPAHPSDVAVRTATSTPSLPPSQIQSPTKAGHARGESKARVPPTQSPTKAGHARGESKARVWLDDDPEAKRDIEKRIANATSDLFRAPSRSAHKRALSKSARKQISSPTLVTYSATVPTVPITNVEDNTHQRTGSGDNKPKRKLSLRWKRKGKKSTEGTPPPPSSLPSKFATPSTAQASTGNTTVSATSNARPAVSSTPATRKNDETELNGFRFPNTPSSTSVDKEIKNASREPEGSVQAPTRSLPTVAQVVELSKKTHRATGSEDTVAMAKFFDAGRAVGLSEAQLQDMLRQNATLNRSGTNTSSRSHGSTAPTSARSHGQSPQPSSPPAGTVHLGNGVKLQPPASFARMPTPAVEKSAAESIRSERASSDIADSAPPVVIVSHTVIMAEDMDLAPNTPRSGFLQSEPTRSPTRSNSIRRKPVPLTSDDRDLLSRSPKSSYAPSASSYTASHASHGPGHQRQTSNTSYSRRQSSGSHQRHLSAQSDASEQQQQRFQHPHTLSQGSAGSEWALPPRQFDGPYEGMPDSAGSVRSSAQGSFYDYYGGGGMSPDRASGFGYRDSGTGSVARSSGYGNGGYGYGYGYAQSAESSTERPIMVQEWDTAAEPNMAMERPSMAMERPSMSVDRSSQAVEIMEYSDGRVVWNLVNAMRDDAPRPSLDVDPLRPFARGAAMRDSMAESVTESLIEEDLPWRVGPTPTPAFMRRPDTRVYYTSSADVADLIDQLSSDLAGAARGRIDIKPTSPTSPEYPSIERQLDMELDGQGEHEPGQFSNAPSPLNVPPKRSASLLRPDAEQVHHAYQAGVGSGSWTGSDASGGETTVQDRLQALMDRLRTAPGGVGRAAGMGSPH</sequence>
<feature type="compositionally biased region" description="Basic and acidic residues" evidence="1">
    <location>
        <begin position="193"/>
        <end position="209"/>
    </location>
</feature>
<feature type="region of interest" description="Disordered" evidence="1">
    <location>
        <begin position="1266"/>
        <end position="1401"/>
    </location>
</feature>
<feature type="compositionally biased region" description="Basic residues" evidence="1">
    <location>
        <begin position="959"/>
        <end position="970"/>
    </location>
</feature>